<dbReference type="EMBL" id="VSSQ01034440">
    <property type="protein sequence ID" value="MPM86387.1"/>
    <property type="molecule type" value="Genomic_DNA"/>
</dbReference>
<evidence type="ECO:0000313" key="1">
    <source>
        <dbReference type="EMBL" id="MPM86387.1"/>
    </source>
</evidence>
<protein>
    <submittedName>
        <fullName evidence="1">Uncharacterized protein</fullName>
    </submittedName>
</protein>
<comment type="caution">
    <text evidence="1">The sequence shown here is derived from an EMBL/GenBank/DDBJ whole genome shotgun (WGS) entry which is preliminary data.</text>
</comment>
<dbReference type="AlphaFoldDB" id="A0A645DB23"/>
<proteinExistence type="predicted"/>
<organism evidence="1">
    <name type="scientific">bioreactor metagenome</name>
    <dbReference type="NCBI Taxonomy" id="1076179"/>
    <lineage>
        <taxon>unclassified sequences</taxon>
        <taxon>metagenomes</taxon>
        <taxon>ecological metagenomes</taxon>
    </lineage>
</organism>
<accession>A0A645DB23</accession>
<gene>
    <name evidence="1" type="ORF">SDC9_133476</name>
</gene>
<sequence length="48" mass="5202">MGLVDIKTHQCVTEVAVVLEQALCFFKKFGTVEKSGQRVILVGSAHLA</sequence>
<reference evidence="1" key="1">
    <citation type="submission" date="2019-08" db="EMBL/GenBank/DDBJ databases">
        <authorList>
            <person name="Kucharzyk K."/>
            <person name="Murdoch R.W."/>
            <person name="Higgins S."/>
            <person name="Loffler F."/>
        </authorList>
    </citation>
    <scope>NUCLEOTIDE SEQUENCE</scope>
</reference>
<name>A0A645DB23_9ZZZZ</name>